<dbReference type="InterPro" id="IPR044748">
    <property type="entry name" value="Trm3/TARBP1_C"/>
</dbReference>
<dbReference type="SUPFAM" id="SSF48371">
    <property type="entry name" value="ARM repeat"/>
    <property type="match status" value="1"/>
</dbReference>
<keyword evidence="5" id="KW-1185">Reference proteome</keyword>
<organism evidence="4 5">
    <name type="scientific">Torulaspora globosa</name>
    <dbReference type="NCBI Taxonomy" id="48254"/>
    <lineage>
        <taxon>Eukaryota</taxon>
        <taxon>Fungi</taxon>
        <taxon>Dikarya</taxon>
        <taxon>Ascomycota</taxon>
        <taxon>Saccharomycotina</taxon>
        <taxon>Saccharomycetes</taxon>
        <taxon>Saccharomycetales</taxon>
        <taxon>Saccharomycetaceae</taxon>
        <taxon>Torulaspora</taxon>
    </lineage>
</organism>
<dbReference type="FunFam" id="3.40.1280.10:FF:000022">
    <property type="entry name" value="Trm3p"/>
    <property type="match status" value="1"/>
</dbReference>
<dbReference type="InterPro" id="IPR029028">
    <property type="entry name" value="Alpha/beta_knot_MTases"/>
</dbReference>
<dbReference type="PANTHER" id="PTHR12029:SF11">
    <property type="entry name" value="METHYLTRANSFERASE TARBP1-RELATED"/>
    <property type="match status" value="1"/>
</dbReference>
<dbReference type="InterPro" id="IPR001537">
    <property type="entry name" value="SpoU_MeTrfase"/>
</dbReference>
<reference evidence="4 5" key="1">
    <citation type="submission" date="2020-06" db="EMBL/GenBank/DDBJ databases">
        <title>The yeast mating-type switching endonuclease HO is a domesticated member of an unorthodox homing genetic element family.</title>
        <authorList>
            <person name="Coughlan A.Y."/>
            <person name="Lombardi L."/>
            <person name="Braun-Galleani S."/>
            <person name="Martos A.R."/>
            <person name="Galeote V."/>
            <person name="Bigey F."/>
            <person name="Dequin S."/>
            <person name="Byrne K.P."/>
            <person name="Wolfe K.H."/>
        </authorList>
    </citation>
    <scope>NUCLEOTIDE SEQUENCE [LARGE SCALE GENOMIC DNA]</scope>
    <source>
        <strain evidence="4 5">CBS2947</strain>
    </source>
</reference>
<evidence type="ECO:0000313" key="5">
    <source>
        <dbReference type="Proteomes" id="UP000510647"/>
    </source>
</evidence>
<accession>A0A7H9HNU8</accession>
<proteinExistence type="predicted"/>
<protein>
    <recommendedName>
        <fullName evidence="3">tRNA/rRNA methyltransferase SpoU type domain-containing protein</fullName>
    </recommendedName>
</protein>
<keyword evidence="2" id="KW-0808">Transferase</keyword>
<dbReference type="GO" id="GO:0016423">
    <property type="term" value="F:tRNA (guanine) methyltransferase activity"/>
    <property type="evidence" value="ECO:0007669"/>
    <property type="project" value="InterPro"/>
</dbReference>
<evidence type="ECO:0000259" key="3">
    <source>
        <dbReference type="Pfam" id="PF00588"/>
    </source>
</evidence>
<dbReference type="GO" id="GO:0003723">
    <property type="term" value="F:RNA binding"/>
    <property type="evidence" value="ECO:0007669"/>
    <property type="project" value="InterPro"/>
</dbReference>
<dbReference type="InterPro" id="IPR016024">
    <property type="entry name" value="ARM-type_fold"/>
</dbReference>
<dbReference type="CDD" id="cd18091">
    <property type="entry name" value="SpoU-like_TRM3-like"/>
    <property type="match status" value="1"/>
</dbReference>
<dbReference type="EMBL" id="CP059267">
    <property type="protein sequence ID" value="QLQ78002.1"/>
    <property type="molecule type" value="Genomic_DNA"/>
</dbReference>
<dbReference type="GO" id="GO:0030488">
    <property type="term" value="P:tRNA methylation"/>
    <property type="evidence" value="ECO:0007669"/>
    <property type="project" value="InterPro"/>
</dbReference>
<dbReference type="Gene3D" id="3.40.1280.10">
    <property type="match status" value="1"/>
</dbReference>
<feature type="domain" description="tRNA/rRNA methyltransferase SpoU type" evidence="3">
    <location>
        <begin position="1256"/>
        <end position="1398"/>
    </location>
</feature>
<name>A0A7H9HNU8_9SACH</name>
<dbReference type="InterPro" id="IPR045330">
    <property type="entry name" value="TRM3/TARBP1"/>
</dbReference>
<gene>
    <name evidence="4" type="ORF">HG537_0A02490</name>
</gene>
<evidence type="ECO:0000256" key="1">
    <source>
        <dbReference type="ARBA" id="ARBA00022603"/>
    </source>
</evidence>
<dbReference type="PANTHER" id="PTHR12029">
    <property type="entry name" value="RNA METHYLTRANSFERASE"/>
    <property type="match status" value="1"/>
</dbReference>
<dbReference type="Pfam" id="PF00588">
    <property type="entry name" value="SpoU_methylase"/>
    <property type="match status" value="1"/>
</dbReference>
<dbReference type="InterPro" id="IPR029026">
    <property type="entry name" value="tRNA_m1G_MTases_N"/>
</dbReference>
<dbReference type="OrthoDB" id="241340at2759"/>
<evidence type="ECO:0000256" key="2">
    <source>
        <dbReference type="ARBA" id="ARBA00022679"/>
    </source>
</evidence>
<dbReference type="Proteomes" id="UP000510647">
    <property type="component" value="Chromosome 1"/>
</dbReference>
<keyword evidence="1" id="KW-0489">Methyltransferase</keyword>
<evidence type="ECO:0000313" key="4">
    <source>
        <dbReference type="EMBL" id="QLQ78002.1"/>
    </source>
</evidence>
<dbReference type="SUPFAM" id="SSF75217">
    <property type="entry name" value="alpha/beta knot"/>
    <property type="match status" value="1"/>
</dbReference>
<sequence>MCSGELISRYVPLEAQISFLLELVKKRRFDEVVRLVETMELSSENVEEILEVLKKNLVELCVEGSEISKRDGELGFLAQLIGKMGSLWDQFECWIGDVVIGYVYENGARLFPEKCDRELLFGFLGDRRIEVVQERIDIIVVLEFIESVCLFANSAVRTCGSELDAILIGLMGCNDQIVASKSSNLMRWRINVIAEKCCVDADFDRFCWSFVQQILANDSSSSWKQANGQAFLLRFLMASKFTPGLEKFVRRDEYWVNVQSALNDNIQESRKIGLSILRLTIKRILNTMNPFSTRLFTWNPLNTGLIKSWQAFTTLYEIVSLDTALNQIQAASEDISNLFQDPNIHPTWGLLLFSTGLRASMESVRKYMVALLLKMKVKSVFAKDLRNLRNVFLPSTMEAHFFNTDGNSCPYGERLTQFVSEMLRESGEDIPLVIETILRTLIDQGDSFDPARIYMSLGVLDYLEQEKQKPLTSKHLELITKLYEFENEDAVFETTIQTIFLKYLLHISPSVSPVEWTRCIVSHIKRKQSNYEFISPLLGSFKAFASSQFTLDVAKKKLEPLLGEDPTTDLLALVLFDFNEVPVTRELLIEVVRSKQNRPELSGNAQRCLFSLIATSDIDPNLCESSELLLQYPGLDFSTLNTVELSPLFDSLKKNFTGEKFKFFVAVYKKFADTCSDSFKLNWPLLLNFYQVIKANSGDPKKTNFKVKDEIYGTFFELMYFLLVSSPTKIAVNITELIDLLDENINKDNGNFEGNTAVAKLCAHILTNYTPRHEDEEGWSNVLHIFRMLTTIWDNFSCERLVLKQKNLHLAAINGLFHPTILLYASSRSANGRNLSKSVHLYGKRIIEQAYSRRSMLPLIAENILSFVQKHGDKLRDVDQDYGWLIDSMIDIFTCEQTNVNIFRLKTVIANLFDYKLSNNRGLYERIYGIEEVSAKIRIIASLLEAPQQFKNRFILKTFHNTNLLSAKKRTDGAEEVQRLLKWQLVLLCLRDSNKKELVTNIPELILNHLLDEVSPIIRIYMEWTISLLLSDYNQDIEEFTSKLLPLMDDHSRPIVVVSAERILFLILKALASNKSQIFGDLLSKFTSVLIPNATSSKPLVRHFSNSLMLLYWPSFQEFVQDSTFRLTIKGLYDKAVATKMSGKYRAGDANAWDINADLTLTGIFGGVLKKTIDHELPYISKDTFIKFLPTQVSFPIGQDDSSLWLSKRSTKESETEAQQLLSSGVSQLQTKSGAWEALMTIDNDGQNKAIKRSELIVVSSLVDKPPNLGGICRLCDVLGVGLLTVHDIRVKNHPQFKNVAVTADKWMPLAEVPVQEISNFMREKKREGYVLIGLEQTDKSVKLDTGYKFPRKSLILLGTEAHGIPGELLNQLDLCVEIQQFGVIRSMNIQTATAVIVHSYTIQHM</sequence>